<accession>A0ACB6ZM11</accession>
<reference evidence="1" key="2">
    <citation type="journal article" date="2020" name="Nat. Commun.">
        <title>Large-scale genome sequencing of mycorrhizal fungi provides insights into the early evolution of symbiotic traits.</title>
        <authorList>
            <person name="Miyauchi S."/>
            <person name="Kiss E."/>
            <person name="Kuo A."/>
            <person name="Drula E."/>
            <person name="Kohler A."/>
            <person name="Sanchez-Garcia M."/>
            <person name="Morin E."/>
            <person name="Andreopoulos B."/>
            <person name="Barry K.W."/>
            <person name="Bonito G."/>
            <person name="Buee M."/>
            <person name="Carver A."/>
            <person name="Chen C."/>
            <person name="Cichocki N."/>
            <person name="Clum A."/>
            <person name="Culley D."/>
            <person name="Crous P.W."/>
            <person name="Fauchery L."/>
            <person name="Girlanda M."/>
            <person name="Hayes R.D."/>
            <person name="Keri Z."/>
            <person name="LaButti K."/>
            <person name="Lipzen A."/>
            <person name="Lombard V."/>
            <person name="Magnuson J."/>
            <person name="Maillard F."/>
            <person name="Murat C."/>
            <person name="Nolan M."/>
            <person name="Ohm R.A."/>
            <person name="Pangilinan J."/>
            <person name="Pereira M.F."/>
            <person name="Perotto S."/>
            <person name="Peter M."/>
            <person name="Pfister S."/>
            <person name="Riley R."/>
            <person name="Sitrit Y."/>
            <person name="Stielow J.B."/>
            <person name="Szollosi G."/>
            <person name="Zifcakova L."/>
            <person name="Stursova M."/>
            <person name="Spatafora J.W."/>
            <person name="Tedersoo L."/>
            <person name="Vaario L.M."/>
            <person name="Yamada A."/>
            <person name="Yan M."/>
            <person name="Wang P."/>
            <person name="Xu J."/>
            <person name="Bruns T."/>
            <person name="Baldrian P."/>
            <person name="Vilgalys R."/>
            <person name="Dunand C."/>
            <person name="Henrissat B."/>
            <person name="Grigoriev I.V."/>
            <person name="Hibbett D."/>
            <person name="Nagy L.G."/>
            <person name="Martin F.M."/>
        </authorList>
    </citation>
    <scope>NUCLEOTIDE SEQUENCE</scope>
    <source>
        <strain evidence="1">P2</strain>
    </source>
</reference>
<evidence type="ECO:0000313" key="1">
    <source>
        <dbReference type="EMBL" id="KAF9650672.1"/>
    </source>
</evidence>
<keyword evidence="2" id="KW-1185">Reference proteome</keyword>
<gene>
    <name evidence="1" type="ORF">BDM02DRAFT_3111707</name>
</gene>
<organism evidence="1 2">
    <name type="scientific">Thelephora ganbajun</name>
    <name type="common">Ganba fungus</name>
    <dbReference type="NCBI Taxonomy" id="370292"/>
    <lineage>
        <taxon>Eukaryota</taxon>
        <taxon>Fungi</taxon>
        <taxon>Dikarya</taxon>
        <taxon>Basidiomycota</taxon>
        <taxon>Agaricomycotina</taxon>
        <taxon>Agaricomycetes</taxon>
        <taxon>Thelephorales</taxon>
        <taxon>Thelephoraceae</taxon>
        <taxon>Thelephora</taxon>
    </lineage>
</organism>
<comment type="caution">
    <text evidence="1">The sequence shown here is derived from an EMBL/GenBank/DDBJ whole genome shotgun (WGS) entry which is preliminary data.</text>
</comment>
<proteinExistence type="predicted"/>
<dbReference type="EMBL" id="MU117982">
    <property type="protein sequence ID" value="KAF9650672.1"/>
    <property type="molecule type" value="Genomic_DNA"/>
</dbReference>
<dbReference type="Proteomes" id="UP000886501">
    <property type="component" value="Unassembled WGS sequence"/>
</dbReference>
<evidence type="ECO:0000313" key="2">
    <source>
        <dbReference type="Proteomes" id="UP000886501"/>
    </source>
</evidence>
<protein>
    <submittedName>
        <fullName evidence="1">Uncharacterized protein</fullName>
    </submittedName>
</protein>
<sequence length="186" mass="21404">LFLPHPLSSASRARAFLWLIFHYYQGPQASNPFADEYTLKNPGKMPRIQRLTEEEMNMENVDMPEEIEWAKRKSNQRSVILRDLIETEELEKRAKGKLPTVPPGPKGKASPVPRGHKFRHLFHCPLYLALIKRDSTVLIVTRVLQLVTLHQGTTALRHRHQHYPSARKPRGSEKTSGTIHPAIKRP</sequence>
<reference evidence="1" key="1">
    <citation type="submission" date="2019-10" db="EMBL/GenBank/DDBJ databases">
        <authorList>
            <consortium name="DOE Joint Genome Institute"/>
            <person name="Kuo A."/>
            <person name="Miyauchi S."/>
            <person name="Kiss E."/>
            <person name="Drula E."/>
            <person name="Kohler A."/>
            <person name="Sanchez-Garcia M."/>
            <person name="Andreopoulos B."/>
            <person name="Barry K.W."/>
            <person name="Bonito G."/>
            <person name="Buee M."/>
            <person name="Carver A."/>
            <person name="Chen C."/>
            <person name="Cichocki N."/>
            <person name="Clum A."/>
            <person name="Culley D."/>
            <person name="Crous P.W."/>
            <person name="Fauchery L."/>
            <person name="Girlanda M."/>
            <person name="Hayes R."/>
            <person name="Keri Z."/>
            <person name="Labutti K."/>
            <person name="Lipzen A."/>
            <person name="Lombard V."/>
            <person name="Magnuson J."/>
            <person name="Maillard F."/>
            <person name="Morin E."/>
            <person name="Murat C."/>
            <person name="Nolan M."/>
            <person name="Ohm R."/>
            <person name="Pangilinan J."/>
            <person name="Pereira M."/>
            <person name="Perotto S."/>
            <person name="Peter M."/>
            <person name="Riley R."/>
            <person name="Sitrit Y."/>
            <person name="Stielow B."/>
            <person name="Szollosi G."/>
            <person name="Zifcakova L."/>
            <person name="Stursova M."/>
            <person name="Spatafora J.W."/>
            <person name="Tedersoo L."/>
            <person name="Vaario L.-M."/>
            <person name="Yamada A."/>
            <person name="Yan M."/>
            <person name="Wang P."/>
            <person name="Xu J."/>
            <person name="Bruns T."/>
            <person name="Baldrian P."/>
            <person name="Vilgalys R."/>
            <person name="Henrissat B."/>
            <person name="Grigoriev I.V."/>
            <person name="Hibbett D."/>
            <person name="Nagy L.G."/>
            <person name="Martin F.M."/>
        </authorList>
    </citation>
    <scope>NUCLEOTIDE SEQUENCE</scope>
    <source>
        <strain evidence="1">P2</strain>
    </source>
</reference>
<name>A0ACB6ZM11_THEGA</name>
<feature type="non-terminal residue" evidence="1">
    <location>
        <position position="1"/>
    </location>
</feature>